<evidence type="ECO:0000256" key="4">
    <source>
        <dbReference type="ARBA" id="ARBA00023002"/>
    </source>
</evidence>
<dbReference type="GO" id="GO:0004497">
    <property type="term" value="F:monooxygenase activity"/>
    <property type="evidence" value="ECO:0007669"/>
    <property type="project" value="UniProtKB-KW"/>
</dbReference>
<dbReference type="PRINTS" id="PR00385">
    <property type="entry name" value="P450"/>
</dbReference>
<dbReference type="InterPro" id="IPR036396">
    <property type="entry name" value="Cyt_P450_sf"/>
</dbReference>
<reference evidence="9" key="1">
    <citation type="submission" date="2017-09" db="EMBL/GenBank/DDBJ databases">
        <title>Polyketide synthases of a Diaporthe helianthi virulent isolate.</title>
        <authorList>
            <person name="Baroncelli R."/>
        </authorList>
    </citation>
    <scope>NUCLEOTIDE SEQUENCE [LARGE SCALE GENOMIC DNA]</scope>
    <source>
        <strain evidence="9">7/96</strain>
    </source>
</reference>
<evidence type="ECO:0000256" key="5">
    <source>
        <dbReference type="ARBA" id="ARBA00023004"/>
    </source>
</evidence>
<dbReference type="SUPFAM" id="SSF48264">
    <property type="entry name" value="Cytochrome P450"/>
    <property type="match status" value="1"/>
</dbReference>
<dbReference type="InterPro" id="IPR017972">
    <property type="entry name" value="Cyt_P450_CS"/>
</dbReference>
<dbReference type="CDD" id="cd11063">
    <property type="entry name" value="CYP52"/>
    <property type="match status" value="1"/>
</dbReference>
<keyword evidence="7 8" id="KW-0349">Heme</keyword>
<evidence type="ECO:0000256" key="8">
    <source>
        <dbReference type="RuleBase" id="RU000461"/>
    </source>
</evidence>
<comment type="cofactor">
    <cofactor evidence="1 7">
        <name>heme</name>
        <dbReference type="ChEBI" id="CHEBI:30413"/>
    </cofactor>
</comment>
<dbReference type="GO" id="GO:0005506">
    <property type="term" value="F:iron ion binding"/>
    <property type="evidence" value="ECO:0007669"/>
    <property type="project" value="InterPro"/>
</dbReference>
<keyword evidence="4 8" id="KW-0560">Oxidoreductase</keyword>
<proteinExistence type="inferred from homology"/>
<dbReference type="Proteomes" id="UP000094444">
    <property type="component" value="Unassembled WGS sequence"/>
</dbReference>
<dbReference type="PANTHER" id="PTHR24287">
    <property type="entry name" value="P450, PUTATIVE (EUROFUNG)-RELATED"/>
    <property type="match status" value="1"/>
</dbReference>
<keyword evidence="3 7" id="KW-0479">Metal-binding</keyword>
<feature type="binding site" description="axial binding residue" evidence="7">
    <location>
        <position position="481"/>
    </location>
    <ligand>
        <name>heme</name>
        <dbReference type="ChEBI" id="CHEBI:30413"/>
    </ligand>
    <ligandPart>
        <name>Fe</name>
        <dbReference type="ChEBI" id="CHEBI:18248"/>
    </ligandPart>
</feature>
<dbReference type="AlphaFoldDB" id="A0A2P5HIZ1"/>
<evidence type="ECO:0000256" key="1">
    <source>
        <dbReference type="ARBA" id="ARBA00001971"/>
    </source>
</evidence>
<evidence type="ECO:0000256" key="2">
    <source>
        <dbReference type="ARBA" id="ARBA00010617"/>
    </source>
</evidence>
<dbReference type="Pfam" id="PF00067">
    <property type="entry name" value="p450"/>
    <property type="match status" value="1"/>
</dbReference>
<protein>
    <submittedName>
        <fullName evidence="9">Cytochrome P450</fullName>
    </submittedName>
</protein>
<dbReference type="InterPro" id="IPR002401">
    <property type="entry name" value="Cyt_P450_E_grp-I"/>
</dbReference>
<dbReference type="PROSITE" id="PS00086">
    <property type="entry name" value="CYTOCHROME_P450"/>
    <property type="match status" value="1"/>
</dbReference>
<organism evidence="9 10">
    <name type="scientific">Diaporthe helianthi</name>
    <dbReference type="NCBI Taxonomy" id="158607"/>
    <lineage>
        <taxon>Eukaryota</taxon>
        <taxon>Fungi</taxon>
        <taxon>Dikarya</taxon>
        <taxon>Ascomycota</taxon>
        <taxon>Pezizomycotina</taxon>
        <taxon>Sordariomycetes</taxon>
        <taxon>Sordariomycetidae</taxon>
        <taxon>Diaporthales</taxon>
        <taxon>Diaporthaceae</taxon>
        <taxon>Diaporthe</taxon>
    </lineage>
</organism>
<name>A0A2P5HIZ1_DIAHE</name>
<dbReference type="STRING" id="158607.A0A2P5HIZ1"/>
<dbReference type="InterPro" id="IPR047146">
    <property type="entry name" value="Cyt_P450_E_CYP52_fungi"/>
</dbReference>
<evidence type="ECO:0000256" key="7">
    <source>
        <dbReference type="PIRSR" id="PIRSR602401-1"/>
    </source>
</evidence>
<dbReference type="EMBL" id="MAVT02001740">
    <property type="protein sequence ID" value="POS70213.1"/>
    <property type="molecule type" value="Genomic_DNA"/>
</dbReference>
<evidence type="ECO:0000256" key="3">
    <source>
        <dbReference type="ARBA" id="ARBA00022723"/>
    </source>
</evidence>
<evidence type="ECO:0000313" key="9">
    <source>
        <dbReference type="EMBL" id="POS70213.1"/>
    </source>
</evidence>
<keyword evidence="6 8" id="KW-0503">Monooxygenase</keyword>
<dbReference type="InParanoid" id="A0A2P5HIZ1"/>
<dbReference type="OrthoDB" id="1470350at2759"/>
<dbReference type="GO" id="GO:0016705">
    <property type="term" value="F:oxidoreductase activity, acting on paired donors, with incorporation or reduction of molecular oxygen"/>
    <property type="evidence" value="ECO:0007669"/>
    <property type="project" value="InterPro"/>
</dbReference>
<comment type="similarity">
    <text evidence="2 8">Belongs to the cytochrome P450 family.</text>
</comment>
<evidence type="ECO:0000313" key="10">
    <source>
        <dbReference type="Proteomes" id="UP000094444"/>
    </source>
</evidence>
<evidence type="ECO:0000256" key="6">
    <source>
        <dbReference type="ARBA" id="ARBA00023033"/>
    </source>
</evidence>
<dbReference type="GO" id="GO:0020037">
    <property type="term" value="F:heme binding"/>
    <property type="evidence" value="ECO:0007669"/>
    <property type="project" value="InterPro"/>
</dbReference>
<keyword evidence="5 7" id="KW-0408">Iron</keyword>
<keyword evidence="10" id="KW-1185">Reference proteome</keyword>
<dbReference type="InterPro" id="IPR001128">
    <property type="entry name" value="Cyt_P450"/>
</dbReference>
<dbReference type="Gene3D" id="1.10.630.10">
    <property type="entry name" value="Cytochrome P450"/>
    <property type="match status" value="1"/>
</dbReference>
<accession>A0A2P5HIZ1</accession>
<gene>
    <name evidence="9" type="ORF">DHEL01_v211393</name>
</gene>
<dbReference type="PRINTS" id="PR00463">
    <property type="entry name" value="EP450I"/>
</dbReference>
<sequence length="543" mass="61438">MGLLEDAWELTSPKALIAAALGVYVIYACWQRLYESHRVSQIGPRALAISHKLPWGLDFVSSAVQATIHHKNLENWQSLFKRTGTDTDGNGAFTLEVRAFDRRVIFTADPENTKAILATQFGEFGKGEPFHQEWNEFLGDSIFVTDGQMWHTSRQLLRPQFIKDRVSDLHCFESHLDTFLRAMANGGPLNGEDQQVDMGAVSGRVMDISDLFFRYTLDVATDFLLGKDVKSLSNPRQEFADAFNEVQRIQNIITRAGPGLGVFVPKKHFRKCLATMNAFVMEYVHRALLLTPEELAAKTKSDMSYTFLHELALYTRDPKVLRDQLVAVLLAGRDTTASSLSWTIYELGRHPDVVARLRAEILATIGEHRTPTYADLKGMKYLQNVMNEALRLYPVVPFNVRAALKDTLLPRGGGPDGTQPLAVLKDTPVGYSTLIMQRREDLYPPVSENFRPVLEFSPERWYHWQPKPWQYIPFNGGPRICIGQQFALTEMGYVLTRLFQRFERVESYMDQVDGGNPTLKAEIVLQPGDGVKCAFFLPEASKV</sequence>
<comment type="caution">
    <text evidence="9">The sequence shown here is derived from an EMBL/GenBank/DDBJ whole genome shotgun (WGS) entry which is preliminary data.</text>
</comment>
<dbReference type="PANTHER" id="PTHR24287:SF5">
    <property type="entry name" value="P450, PUTATIVE (EUROFUNG)-RELATED"/>
    <property type="match status" value="1"/>
</dbReference>